<evidence type="ECO:0000313" key="1">
    <source>
        <dbReference type="EMBL" id="RHW28122.1"/>
    </source>
</evidence>
<proteinExistence type="predicted"/>
<accession>A0A417Y5Z2</accession>
<evidence type="ECO:0000313" key="2">
    <source>
        <dbReference type="Proteomes" id="UP000283644"/>
    </source>
</evidence>
<gene>
    <name evidence="1" type="ORF">D0Z08_03770</name>
</gene>
<sequence length="154" mass="15577">MTAITDCSQVGRLPSPAIDQDLEIAMTAALIAPEIAGTHVFGNELTPRLVVVLVAPTGALPECDAAIENLVLAGAITVACEVDTDDDMLATALSTVLRTVDDASALRPGLPVVLVGHAEARGITSLAAEACGDDLAGLVMSDQHGHSGPTSRAA</sequence>
<organism evidence="1 2">
    <name type="scientific">Nocardioides immobilis</name>
    <dbReference type="NCBI Taxonomy" id="2049295"/>
    <lineage>
        <taxon>Bacteria</taxon>
        <taxon>Bacillati</taxon>
        <taxon>Actinomycetota</taxon>
        <taxon>Actinomycetes</taxon>
        <taxon>Propionibacteriales</taxon>
        <taxon>Nocardioidaceae</taxon>
        <taxon>Nocardioides</taxon>
    </lineage>
</organism>
<dbReference type="Proteomes" id="UP000283644">
    <property type="component" value="Unassembled WGS sequence"/>
</dbReference>
<protein>
    <submittedName>
        <fullName evidence="1">Uncharacterized protein</fullName>
    </submittedName>
</protein>
<keyword evidence="2" id="KW-1185">Reference proteome</keyword>
<dbReference type="AlphaFoldDB" id="A0A417Y5Z2"/>
<dbReference type="EMBL" id="QXGH01000010">
    <property type="protein sequence ID" value="RHW28122.1"/>
    <property type="molecule type" value="Genomic_DNA"/>
</dbReference>
<reference evidence="1 2" key="1">
    <citation type="submission" date="2018-09" db="EMBL/GenBank/DDBJ databases">
        <title>Genome sequencing of Nocardioides immobilis CCTCC AB 2017083 for comparison to Nocardioides silvaticus.</title>
        <authorList>
            <person name="Li C."/>
            <person name="Wang G."/>
        </authorList>
    </citation>
    <scope>NUCLEOTIDE SEQUENCE [LARGE SCALE GENOMIC DNA]</scope>
    <source>
        <strain evidence="1 2">CCTCC AB 2017083</strain>
    </source>
</reference>
<name>A0A417Y5Z2_9ACTN</name>
<comment type="caution">
    <text evidence="1">The sequence shown here is derived from an EMBL/GenBank/DDBJ whole genome shotgun (WGS) entry which is preliminary data.</text>
</comment>